<dbReference type="EMBL" id="AMZH03002708">
    <property type="protein sequence ID" value="RRT74670.1"/>
    <property type="molecule type" value="Genomic_DNA"/>
</dbReference>
<gene>
    <name evidence="2" type="ORF">B296_00002168</name>
</gene>
<reference evidence="2 3" key="1">
    <citation type="journal article" date="2014" name="Agronomy (Basel)">
        <title>A Draft Genome Sequence for Ensete ventricosum, the Drought-Tolerant Tree Against Hunger.</title>
        <authorList>
            <person name="Harrison J."/>
            <person name="Moore K.A."/>
            <person name="Paszkiewicz K."/>
            <person name="Jones T."/>
            <person name="Grant M."/>
            <person name="Ambacheew D."/>
            <person name="Muzemil S."/>
            <person name="Studholme D.J."/>
        </authorList>
    </citation>
    <scope>NUCLEOTIDE SEQUENCE [LARGE SCALE GENOMIC DNA]</scope>
</reference>
<protein>
    <submittedName>
        <fullName evidence="2">Uncharacterized protein</fullName>
    </submittedName>
</protein>
<proteinExistence type="predicted"/>
<organism evidence="2 3">
    <name type="scientific">Ensete ventricosum</name>
    <name type="common">Abyssinian banana</name>
    <name type="synonym">Musa ensete</name>
    <dbReference type="NCBI Taxonomy" id="4639"/>
    <lineage>
        <taxon>Eukaryota</taxon>
        <taxon>Viridiplantae</taxon>
        <taxon>Streptophyta</taxon>
        <taxon>Embryophyta</taxon>
        <taxon>Tracheophyta</taxon>
        <taxon>Spermatophyta</taxon>
        <taxon>Magnoliopsida</taxon>
        <taxon>Liliopsida</taxon>
        <taxon>Zingiberales</taxon>
        <taxon>Musaceae</taxon>
        <taxon>Ensete</taxon>
    </lineage>
</organism>
<dbReference type="Proteomes" id="UP000287651">
    <property type="component" value="Unassembled WGS sequence"/>
</dbReference>
<dbReference type="AlphaFoldDB" id="A0A427AEN8"/>
<sequence>MKEKLVRFCDGKRCVFREKEMDGRDRDRTLGDGKMRSEVSWSFSGSSTKSRGVEGRRRGKRGRGLEKRKTIGTDDLDEAVTFARVENEGADSNGFSLTKRRGINLTR</sequence>
<evidence type="ECO:0000313" key="2">
    <source>
        <dbReference type="EMBL" id="RRT74670.1"/>
    </source>
</evidence>
<evidence type="ECO:0000256" key="1">
    <source>
        <dbReference type="SAM" id="MobiDB-lite"/>
    </source>
</evidence>
<feature type="region of interest" description="Disordered" evidence="1">
    <location>
        <begin position="39"/>
        <end position="70"/>
    </location>
</feature>
<name>A0A427AEN8_ENSVE</name>
<comment type="caution">
    <text evidence="2">The sequence shown here is derived from an EMBL/GenBank/DDBJ whole genome shotgun (WGS) entry which is preliminary data.</text>
</comment>
<feature type="compositionally biased region" description="Polar residues" evidence="1">
    <location>
        <begin position="39"/>
        <end position="50"/>
    </location>
</feature>
<evidence type="ECO:0000313" key="3">
    <source>
        <dbReference type="Proteomes" id="UP000287651"/>
    </source>
</evidence>
<accession>A0A427AEN8</accession>